<evidence type="ECO:0000256" key="1">
    <source>
        <dbReference type="SAM" id="MobiDB-lite"/>
    </source>
</evidence>
<feature type="domain" description="DUF1023" evidence="2">
    <location>
        <begin position="190"/>
        <end position="358"/>
    </location>
</feature>
<evidence type="ECO:0000313" key="3">
    <source>
        <dbReference type="EMBL" id="MFD2462511.1"/>
    </source>
</evidence>
<dbReference type="InterPro" id="IPR010427">
    <property type="entry name" value="DUF1023"/>
</dbReference>
<name>A0ABW5GNT1_9PSEU</name>
<feature type="region of interest" description="Disordered" evidence="1">
    <location>
        <begin position="433"/>
        <end position="456"/>
    </location>
</feature>
<dbReference type="EMBL" id="JBHUKU010000017">
    <property type="protein sequence ID" value="MFD2462511.1"/>
    <property type="molecule type" value="Genomic_DNA"/>
</dbReference>
<keyword evidence="4" id="KW-1185">Reference proteome</keyword>
<evidence type="ECO:0000259" key="2">
    <source>
        <dbReference type="Pfam" id="PF06259"/>
    </source>
</evidence>
<reference evidence="4" key="1">
    <citation type="journal article" date="2019" name="Int. J. Syst. Evol. Microbiol.">
        <title>The Global Catalogue of Microorganisms (GCM) 10K type strain sequencing project: providing services to taxonomists for standard genome sequencing and annotation.</title>
        <authorList>
            <consortium name="The Broad Institute Genomics Platform"/>
            <consortium name="The Broad Institute Genome Sequencing Center for Infectious Disease"/>
            <person name="Wu L."/>
            <person name="Ma J."/>
        </authorList>
    </citation>
    <scope>NUCLEOTIDE SEQUENCE [LARGE SCALE GENOMIC DNA]</scope>
    <source>
        <strain evidence="4">CGMCC 4.7643</strain>
    </source>
</reference>
<dbReference type="RefSeq" id="WP_345403441.1">
    <property type="nucleotide sequence ID" value="NZ_BAABHG010000015.1"/>
</dbReference>
<evidence type="ECO:0000313" key="4">
    <source>
        <dbReference type="Proteomes" id="UP001597419"/>
    </source>
</evidence>
<dbReference type="Pfam" id="PF06259">
    <property type="entry name" value="Abhydrolase_8"/>
    <property type="match status" value="1"/>
</dbReference>
<sequence>MTSAPTAGGYRVVPARLDQVAGELGGQADALATAQSTVAGERLPAAAFGELAGSAAAAAAFTKTTTGIADRLGKKVDRIRSVQTGLTGSAAGYRRLDTRVAAMYRALLPEDPLPAAGRPAGAGGGADTGAWAGEITRNRAKVADALTGERKHLAGLLAHGGEAEDIARARRRIALYEDILAHNRQILRFDPAGDGRIAELIGHLEPGTHSVGVFVPGTNTRLDNFDGYAGLGRSLVAADPAGRTAMVVWADGVFPQGVVAEAPDSAYSRAQAPDLKAFTDELRGQIASHAGRDVMVTAIGHSYGGATVGLAEGLGLDVDRVLHVESAGMGHGIWSPADLPPSQAGVQRYSMTAPFDPIVLAQGNAGVAEWLGSDLGHGADPDTFPGVTELDTGRDAHGDVLWGLSAHNDVLKPGSDSWQNIYDVITGGTVTPEGSSAPRGFGERGFAGPNTLRTIP</sequence>
<comment type="caution">
    <text evidence="3">The sequence shown here is derived from an EMBL/GenBank/DDBJ whole genome shotgun (WGS) entry which is preliminary data.</text>
</comment>
<proteinExistence type="predicted"/>
<accession>A0ABW5GNT1</accession>
<protein>
    <submittedName>
        <fullName evidence="3">Alpha/beta hydrolase</fullName>
    </submittedName>
</protein>
<organism evidence="3 4">
    <name type="scientific">Amycolatopsis samaneae</name>
    <dbReference type="NCBI Taxonomy" id="664691"/>
    <lineage>
        <taxon>Bacteria</taxon>
        <taxon>Bacillati</taxon>
        <taxon>Actinomycetota</taxon>
        <taxon>Actinomycetes</taxon>
        <taxon>Pseudonocardiales</taxon>
        <taxon>Pseudonocardiaceae</taxon>
        <taxon>Amycolatopsis</taxon>
    </lineage>
</organism>
<dbReference type="GO" id="GO:0016787">
    <property type="term" value="F:hydrolase activity"/>
    <property type="evidence" value="ECO:0007669"/>
    <property type="project" value="UniProtKB-KW"/>
</dbReference>
<gene>
    <name evidence="3" type="ORF">ACFSYJ_28145</name>
</gene>
<dbReference type="Proteomes" id="UP001597419">
    <property type="component" value="Unassembled WGS sequence"/>
</dbReference>
<keyword evidence="3" id="KW-0378">Hydrolase</keyword>